<dbReference type="PRINTS" id="PR00812">
    <property type="entry name" value="BCTERIALGSPF"/>
</dbReference>
<dbReference type="PANTHER" id="PTHR30012">
    <property type="entry name" value="GENERAL SECRETION PATHWAY PROTEIN"/>
    <property type="match status" value="1"/>
</dbReference>
<feature type="domain" description="Type II secretion system protein GspF" evidence="11">
    <location>
        <begin position="272"/>
        <end position="394"/>
    </location>
</feature>
<comment type="similarity">
    <text evidence="2 9">Belongs to the GSP F family.</text>
</comment>
<dbReference type="Pfam" id="PF00482">
    <property type="entry name" value="T2SSF"/>
    <property type="match status" value="2"/>
</dbReference>
<dbReference type="PROSITE" id="PS00874">
    <property type="entry name" value="T2SP_F"/>
    <property type="match status" value="1"/>
</dbReference>
<feature type="transmembrane region" description="Helical" evidence="10">
    <location>
        <begin position="222"/>
        <end position="241"/>
    </location>
</feature>
<evidence type="ECO:0000256" key="6">
    <source>
        <dbReference type="ARBA" id="ARBA00022692"/>
    </source>
</evidence>
<dbReference type="AlphaFoldDB" id="A0A948RXN2"/>
<organism evidence="12 13">
    <name type="scientific">Eiseniibacteriota bacterium</name>
    <dbReference type="NCBI Taxonomy" id="2212470"/>
    <lineage>
        <taxon>Bacteria</taxon>
        <taxon>Candidatus Eiseniibacteriota</taxon>
    </lineage>
</organism>
<evidence type="ECO:0000313" key="12">
    <source>
        <dbReference type="EMBL" id="MBU2691438.1"/>
    </source>
</evidence>
<feature type="transmembrane region" description="Helical" evidence="10">
    <location>
        <begin position="371"/>
        <end position="393"/>
    </location>
</feature>
<feature type="domain" description="Type II secretion system protein GspF" evidence="11">
    <location>
        <begin position="69"/>
        <end position="192"/>
    </location>
</feature>
<dbReference type="PANTHER" id="PTHR30012:SF7">
    <property type="entry name" value="PROTEIN TRANSPORT PROTEIN HOFC HOMOLOG"/>
    <property type="match status" value="1"/>
</dbReference>
<evidence type="ECO:0000256" key="10">
    <source>
        <dbReference type="SAM" id="Phobius"/>
    </source>
</evidence>
<dbReference type="EMBL" id="JAHJDP010000061">
    <property type="protein sequence ID" value="MBU2691438.1"/>
    <property type="molecule type" value="Genomic_DNA"/>
</dbReference>
<evidence type="ECO:0000256" key="1">
    <source>
        <dbReference type="ARBA" id="ARBA00004429"/>
    </source>
</evidence>
<dbReference type="Gene3D" id="1.20.81.30">
    <property type="entry name" value="Type II secretion system (T2SS), domain F"/>
    <property type="match status" value="2"/>
</dbReference>
<evidence type="ECO:0000313" key="13">
    <source>
        <dbReference type="Proteomes" id="UP000777784"/>
    </source>
</evidence>
<keyword evidence="8 10" id="KW-0472">Membrane</keyword>
<keyword evidence="4" id="KW-1003">Cell membrane</keyword>
<feature type="transmembrane region" description="Helical" evidence="10">
    <location>
        <begin position="168"/>
        <end position="191"/>
    </location>
</feature>
<keyword evidence="3 9" id="KW-0813">Transport</keyword>
<reference evidence="12" key="1">
    <citation type="submission" date="2021-05" db="EMBL/GenBank/DDBJ databases">
        <title>Energy efficiency and biological interactions define the core microbiome of deep oligotrophic groundwater.</title>
        <authorList>
            <person name="Mehrshad M."/>
            <person name="Lopez-Fernandez M."/>
            <person name="Bell E."/>
            <person name="Bernier-Latmani R."/>
            <person name="Bertilsson S."/>
            <person name="Dopson M."/>
        </authorList>
    </citation>
    <scope>NUCLEOTIDE SEQUENCE</scope>
    <source>
        <strain evidence="12">Modern_marine.mb.64</strain>
    </source>
</reference>
<accession>A0A948RXN2</accession>
<name>A0A948RXN2_UNCEI</name>
<protein>
    <submittedName>
        <fullName evidence="12">Type II secretion system F family protein</fullName>
    </submittedName>
</protein>
<gene>
    <name evidence="12" type="ORF">KJ970_10975</name>
</gene>
<evidence type="ECO:0000256" key="4">
    <source>
        <dbReference type="ARBA" id="ARBA00022475"/>
    </source>
</evidence>
<keyword evidence="6 9" id="KW-0812">Transmembrane</keyword>
<keyword evidence="7 10" id="KW-1133">Transmembrane helix</keyword>
<sequence>MAVFVWQGKTAAGLTQSGEIDVPNQQEAVQQLRRKRIVISQIKQKKTRPTFSLASLRGSTVKGSDLAIFARQFATMIDAGLPLVQCLDILTKQTQNKELANIIGQVQRDVEGGNTLAESMGHHTNAFDSLFVNMVEAGEAGGILDIILDRLATYTEKSVALKRKVKSALTYPAVVFSVAIGATVFMLLFIIPTFAKVFTEFGGKLPAPTQVVISMSNFLKGYWWLLLAMIAGVIFGFKRTYKIPAGRLRIDTILLKLPIFGSLLIKASVARFTRTLGTMISSGVPILTALDITARTAGNMLVEKTILATRGSIREGETIAQPLRQSKIFPPMVVQMIAVGEETGALDDMLRKIADFYDEEVNTAVDTLTSIIEPIMIVFMGLVVGGMVVAMYMPMFKLANVVTGGH</sequence>
<dbReference type="InterPro" id="IPR001992">
    <property type="entry name" value="T2SS_GspF/T4SS_PilC_CS"/>
</dbReference>
<evidence type="ECO:0000256" key="2">
    <source>
        <dbReference type="ARBA" id="ARBA00005745"/>
    </source>
</evidence>
<evidence type="ECO:0000256" key="5">
    <source>
        <dbReference type="ARBA" id="ARBA00022519"/>
    </source>
</evidence>
<evidence type="ECO:0000256" key="9">
    <source>
        <dbReference type="RuleBase" id="RU003923"/>
    </source>
</evidence>
<evidence type="ECO:0000259" key="11">
    <source>
        <dbReference type="Pfam" id="PF00482"/>
    </source>
</evidence>
<dbReference type="InterPro" id="IPR018076">
    <property type="entry name" value="T2SS_GspF_dom"/>
</dbReference>
<dbReference type="InterPro" id="IPR003004">
    <property type="entry name" value="GspF/PilC"/>
</dbReference>
<dbReference type="FunFam" id="1.20.81.30:FF:000001">
    <property type="entry name" value="Type II secretion system protein F"/>
    <property type="match status" value="2"/>
</dbReference>
<comment type="caution">
    <text evidence="12">The sequence shown here is derived from an EMBL/GenBank/DDBJ whole genome shotgun (WGS) entry which is preliminary data.</text>
</comment>
<evidence type="ECO:0000256" key="8">
    <source>
        <dbReference type="ARBA" id="ARBA00023136"/>
    </source>
</evidence>
<evidence type="ECO:0000256" key="7">
    <source>
        <dbReference type="ARBA" id="ARBA00022989"/>
    </source>
</evidence>
<evidence type="ECO:0000256" key="3">
    <source>
        <dbReference type="ARBA" id="ARBA00022448"/>
    </source>
</evidence>
<dbReference type="Proteomes" id="UP000777784">
    <property type="component" value="Unassembled WGS sequence"/>
</dbReference>
<dbReference type="GO" id="GO:0005886">
    <property type="term" value="C:plasma membrane"/>
    <property type="evidence" value="ECO:0007669"/>
    <property type="project" value="UniProtKB-SubCell"/>
</dbReference>
<comment type="subcellular location">
    <subcellularLocation>
        <location evidence="1">Cell inner membrane</location>
        <topology evidence="1">Multi-pass membrane protein</topology>
    </subcellularLocation>
    <subcellularLocation>
        <location evidence="9">Cell membrane</location>
        <topology evidence="9">Multi-pass membrane protein</topology>
    </subcellularLocation>
</comment>
<dbReference type="GO" id="GO:0015628">
    <property type="term" value="P:protein secretion by the type II secretion system"/>
    <property type="evidence" value="ECO:0007669"/>
    <property type="project" value="TreeGrafter"/>
</dbReference>
<dbReference type="InterPro" id="IPR042094">
    <property type="entry name" value="T2SS_GspF_sf"/>
</dbReference>
<proteinExistence type="inferred from homology"/>
<keyword evidence="5" id="KW-0997">Cell inner membrane</keyword>